<reference evidence="2" key="1">
    <citation type="submission" date="2009-03" db="EMBL/GenBank/DDBJ databases">
        <authorList>
            <person name="Warren W."/>
            <person name="Ye L."/>
            <person name="Minx P."/>
            <person name="Worley K."/>
            <person name="Gibbs R."/>
            <person name="Wilson R.K."/>
        </authorList>
    </citation>
    <scope>NUCLEOTIDE SEQUENCE [LARGE SCALE GENOMIC DNA]</scope>
</reference>
<evidence type="ECO:0000313" key="2">
    <source>
        <dbReference type="Ensembl" id="ENSCJAP00000069645.1"/>
    </source>
</evidence>
<proteinExistence type="predicted"/>
<feature type="compositionally biased region" description="Basic and acidic residues" evidence="1">
    <location>
        <begin position="52"/>
        <end position="62"/>
    </location>
</feature>
<feature type="region of interest" description="Disordered" evidence="1">
    <location>
        <begin position="1"/>
        <end position="38"/>
    </location>
</feature>
<dbReference type="Bgee" id="ENSCJAG00000053333">
    <property type="expression patterns" value="Expressed in frontal cortex and 6 other cell types or tissues"/>
</dbReference>
<dbReference type="STRING" id="9483.ENSCJAP00000069645"/>
<reference evidence="2" key="3">
    <citation type="submission" date="2025-09" db="UniProtKB">
        <authorList>
            <consortium name="Ensembl"/>
        </authorList>
    </citation>
    <scope>IDENTIFICATION</scope>
</reference>
<name>A0A5F4VXE5_CALJA</name>
<feature type="region of interest" description="Disordered" evidence="1">
    <location>
        <begin position="52"/>
        <end position="76"/>
    </location>
</feature>
<sequence length="76" mass="9000">MPEQQSEVPSQNKQTNKKSHQRKNNLHTQKLQKRGTMMYNCNILRQQITEKKTNKQNFESKEPLIPQPPEWLGLQA</sequence>
<keyword evidence="3" id="KW-1185">Reference proteome</keyword>
<evidence type="ECO:0000256" key="1">
    <source>
        <dbReference type="SAM" id="MobiDB-lite"/>
    </source>
</evidence>
<feature type="compositionally biased region" description="Basic residues" evidence="1">
    <location>
        <begin position="15"/>
        <end position="33"/>
    </location>
</feature>
<organism evidence="2 3">
    <name type="scientific">Callithrix jacchus</name>
    <name type="common">White-tufted-ear marmoset</name>
    <name type="synonym">Simia Jacchus</name>
    <dbReference type="NCBI Taxonomy" id="9483"/>
    <lineage>
        <taxon>Eukaryota</taxon>
        <taxon>Metazoa</taxon>
        <taxon>Chordata</taxon>
        <taxon>Craniata</taxon>
        <taxon>Vertebrata</taxon>
        <taxon>Euteleostomi</taxon>
        <taxon>Mammalia</taxon>
        <taxon>Eutheria</taxon>
        <taxon>Euarchontoglires</taxon>
        <taxon>Primates</taxon>
        <taxon>Haplorrhini</taxon>
        <taxon>Platyrrhini</taxon>
        <taxon>Cebidae</taxon>
        <taxon>Callitrichinae</taxon>
        <taxon>Callithrix</taxon>
        <taxon>Callithrix</taxon>
    </lineage>
</organism>
<accession>A0A5F4VXE5</accession>
<dbReference type="SUPFAM" id="SSF118359">
    <property type="entry name" value="Expressed protein At2g23090/F21P24.15"/>
    <property type="match status" value="1"/>
</dbReference>
<evidence type="ECO:0000313" key="3">
    <source>
        <dbReference type="Proteomes" id="UP000008225"/>
    </source>
</evidence>
<dbReference type="Proteomes" id="UP000008225">
    <property type="component" value="Chromosome 16"/>
</dbReference>
<dbReference type="AlphaFoldDB" id="A0A5F4VXE5"/>
<dbReference type="InParanoid" id="A0A5F4VXE5"/>
<dbReference type="Ensembl" id="ENSCJAT00000099725.2">
    <property type="protein sequence ID" value="ENSCJAP00000069645.1"/>
    <property type="gene ID" value="ENSCJAG00000053333.2"/>
</dbReference>
<feature type="compositionally biased region" description="Polar residues" evidence="1">
    <location>
        <begin position="1"/>
        <end position="14"/>
    </location>
</feature>
<reference evidence="2" key="2">
    <citation type="submission" date="2025-08" db="UniProtKB">
        <authorList>
            <consortium name="Ensembl"/>
        </authorList>
    </citation>
    <scope>IDENTIFICATION</scope>
</reference>
<protein>
    <submittedName>
        <fullName evidence="2">Uncharacterized protein</fullName>
    </submittedName>
</protein>